<dbReference type="PANTHER" id="PTHR11220:SF1">
    <property type="entry name" value="HEME-BINDING PROTEIN 2"/>
    <property type="match status" value="1"/>
</dbReference>
<feature type="chain" id="PRO_5002905152" description="Heme-binding protein 1" evidence="7">
    <location>
        <begin position="19"/>
        <end position="221"/>
    </location>
</feature>
<keyword evidence="7" id="KW-0732">Signal</keyword>
<evidence type="ECO:0000256" key="3">
    <source>
        <dbReference type="ARBA" id="ARBA00011245"/>
    </source>
</evidence>
<dbReference type="GO" id="GO:0005737">
    <property type="term" value="C:cytoplasm"/>
    <property type="evidence" value="ECO:0007669"/>
    <property type="project" value="UniProtKB-SubCell"/>
</dbReference>
<feature type="signal peptide" evidence="7">
    <location>
        <begin position="1"/>
        <end position="18"/>
    </location>
</feature>
<organism evidence="8">
    <name type="scientific">Osmerus mordax</name>
    <name type="common">Rainbow smelt</name>
    <name type="synonym">Atherina mordax</name>
    <dbReference type="NCBI Taxonomy" id="8014"/>
    <lineage>
        <taxon>Eukaryota</taxon>
        <taxon>Metazoa</taxon>
        <taxon>Chordata</taxon>
        <taxon>Craniata</taxon>
        <taxon>Vertebrata</taxon>
        <taxon>Euteleostomi</taxon>
        <taxon>Actinopterygii</taxon>
        <taxon>Neopterygii</taxon>
        <taxon>Teleostei</taxon>
        <taxon>Stomiati</taxon>
        <taxon>Osmeriformes</taxon>
        <taxon>Osmeridae</taxon>
        <taxon>Osmerus</taxon>
    </lineage>
</organism>
<keyword evidence="4" id="KW-0963">Cytoplasm</keyword>
<accession>C1BKF3</accession>
<evidence type="ECO:0000313" key="8">
    <source>
        <dbReference type="EMBL" id="ACO09506.1"/>
    </source>
</evidence>
<proteinExistence type="evidence at transcript level"/>
<comment type="function">
    <text evidence="5">May bind free porphyrinogens that may be present in the cell and thus facilitate removal of these potentially toxic compound. Binds with a high affinity to one molecule of heme or porphyrins. It binds metalloporphyrins, free porphyrins and N-methylprotoporphyrin with similar affinities.</text>
</comment>
<comment type="subcellular location">
    <subcellularLocation>
        <location evidence="1">Cytoplasm</location>
    </subcellularLocation>
</comment>
<comment type="similarity">
    <text evidence="2">Belongs to the HEBP family.</text>
</comment>
<evidence type="ECO:0000256" key="2">
    <source>
        <dbReference type="ARBA" id="ARBA00009817"/>
    </source>
</evidence>
<comment type="subunit">
    <text evidence="3">Monomer.</text>
</comment>
<dbReference type="InterPro" id="IPR011256">
    <property type="entry name" value="Reg_factor_effector_dom_sf"/>
</dbReference>
<sequence length="221" mass="24872">MVFLAGLAGLLLVLTVEAKIGNSDLPTSFCTETKECLLYDLVCERDGYEVRHYEPAKWVTTEEKSYIMEVAMTTAFGRLFKYITGSNEAGIEIDMTGPVIIKTKETGNLWDPTTYTMSFLLPSAHQSAPPKPTDETVFFTDMPDMKVYVRSYGGWMLFVSDKLHSHLLSTKLDNVGATYDKNYHYAVGYDSPRKFVNRHNEVWYVAEGEPVCSSPETTTSP</sequence>
<evidence type="ECO:0000256" key="7">
    <source>
        <dbReference type="SAM" id="SignalP"/>
    </source>
</evidence>
<name>C1BKF3_OSMMO</name>
<evidence type="ECO:0000256" key="1">
    <source>
        <dbReference type="ARBA" id="ARBA00004496"/>
    </source>
</evidence>
<dbReference type="EMBL" id="BT075082">
    <property type="protein sequence ID" value="ACO09506.1"/>
    <property type="molecule type" value="mRNA"/>
</dbReference>
<dbReference type="AlphaFoldDB" id="C1BKF3"/>
<dbReference type="Gene3D" id="3.20.80.10">
    <property type="entry name" value="Regulatory factor, effector binding domain"/>
    <property type="match status" value="1"/>
</dbReference>
<protein>
    <recommendedName>
        <fullName evidence="6">Heme-binding protein 1</fullName>
    </recommendedName>
</protein>
<dbReference type="FunFam" id="3.20.80.10:FF:000003">
    <property type="entry name" value="Heme-binding protein 1"/>
    <property type="match status" value="1"/>
</dbReference>
<evidence type="ECO:0000256" key="6">
    <source>
        <dbReference type="ARBA" id="ARBA00040755"/>
    </source>
</evidence>
<dbReference type="GO" id="GO:0020037">
    <property type="term" value="F:heme binding"/>
    <property type="evidence" value="ECO:0007669"/>
    <property type="project" value="TreeGrafter"/>
</dbReference>
<dbReference type="PANTHER" id="PTHR11220">
    <property type="entry name" value="HEME-BINDING PROTEIN-RELATED"/>
    <property type="match status" value="1"/>
</dbReference>
<dbReference type="InterPro" id="IPR006917">
    <property type="entry name" value="SOUL_heme-bd"/>
</dbReference>
<reference evidence="8" key="1">
    <citation type="submission" date="2009-03" db="EMBL/GenBank/DDBJ databases">
        <title>Osmerus mordax full-length cDNAs.</title>
        <authorList>
            <person name="von Schalburg K."/>
            <person name="Leong J."/>
            <person name="Cooper G."/>
            <person name="Davidson W.S."/>
            <person name="Koop B.F."/>
        </authorList>
    </citation>
    <scope>NUCLEOTIDE SEQUENCE</scope>
    <source>
        <tissue evidence="8">Brain</tissue>
    </source>
</reference>
<gene>
    <name evidence="8" type="primary">HEBP2</name>
</gene>
<evidence type="ECO:0000256" key="5">
    <source>
        <dbReference type="ARBA" id="ARBA00037673"/>
    </source>
</evidence>
<dbReference type="Pfam" id="PF04832">
    <property type="entry name" value="SOUL"/>
    <property type="match status" value="1"/>
</dbReference>
<dbReference type="SUPFAM" id="SSF55136">
    <property type="entry name" value="Probable bacterial effector-binding domain"/>
    <property type="match status" value="1"/>
</dbReference>
<evidence type="ECO:0000256" key="4">
    <source>
        <dbReference type="ARBA" id="ARBA00022490"/>
    </source>
</evidence>